<dbReference type="Gramene" id="mRNA:HanXRQr2_Chr08g0338501">
    <property type="protein sequence ID" value="mRNA:HanXRQr2_Chr08g0338501"/>
    <property type="gene ID" value="HanXRQr2_Chr08g0338501"/>
</dbReference>
<name>A0A251U686_HELAN</name>
<sequence>MIHLLSISDHVLVNFVGYVSQWKSCNPKVDIRSSGNHHRAITFFPFTSQVGSWVLRPRNSTPLAVTLLRSVNCWLNYWL</sequence>
<dbReference type="EMBL" id="CM007897">
    <property type="protein sequence ID" value="OTG18599.1"/>
    <property type="molecule type" value="Genomic_DNA"/>
</dbReference>
<accession>A0A251U686</accession>
<organism evidence="2 3">
    <name type="scientific">Helianthus annuus</name>
    <name type="common">Common sunflower</name>
    <dbReference type="NCBI Taxonomy" id="4232"/>
    <lineage>
        <taxon>Eukaryota</taxon>
        <taxon>Viridiplantae</taxon>
        <taxon>Streptophyta</taxon>
        <taxon>Embryophyta</taxon>
        <taxon>Tracheophyta</taxon>
        <taxon>Spermatophyta</taxon>
        <taxon>Magnoliopsida</taxon>
        <taxon>eudicotyledons</taxon>
        <taxon>Gunneridae</taxon>
        <taxon>Pentapetalae</taxon>
        <taxon>asterids</taxon>
        <taxon>campanulids</taxon>
        <taxon>Asterales</taxon>
        <taxon>Asteraceae</taxon>
        <taxon>Asteroideae</taxon>
        <taxon>Heliantheae alliance</taxon>
        <taxon>Heliantheae</taxon>
        <taxon>Helianthus</taxon>
    </lineage>
</organism>
<protein>
    <submittedName>
        <fullName evidence="2">Uncharacterized protein</fullName>
    </submittedName>
</protein>
<gene>
    <name evidence="2" type="ORF">HannXRQ_Chr08g0224811</name>
    <name evidence="1" type="ORF">HanXRQr2_Chr08g0338501</name>
</gene>
<dbReference type="EMBL" id="MNCJ02000323">
    <property type="protein sequence ID" value="KAF5795340.1"/>
    <property type="molecule type" value="Genomic_DNA"/>
</dbReference>
<dbReference type="Proteomes" id="UP000215914">
    <property type="component" value="Chromosome 8"/>
</dbReference>
<evidence type="ECO:0000313" key="2">
    <source>
        <dbReference type="EMBL" id="OTG18599.1"/>
    </source>
</evidence>
<keyword evidence="3" id="KW-1185">Reference proteome</keyword>
<evidence type="ECO:0000313" key="1">
    <source>
        <dbReference type="EMBL" id="KAF5795340.1"/>
    </source>
</evidence>
<dbReference type="AlphaFoldDB" id="A0A251U686"/>
<evidence type="ECO:0000313" key="3">
    <source>
        <dbReference type="Proteomes" id="UP000215914"/>
    </source>
</evidence>
<reference evidence="2" key="2">
    <citation type="submission" date="2017-02" db="EMBL/GenBank/DDBJ databases">
        <title>Sunflower complete genome.</title>
        <authorList>
            <person name="Langlade N."/>
            <person name="Munos S."/>
        </authorList>
    </citation>
    <scope>NUCLEOTIDE SEQUENCE [LARGE SCALE GENOMIC DNA]</scope>
    <source>
        <tissue evidence="2">Leaves</tissue>
    </source>
</reference>
<reference evidence="1" key="3">
    <citation type="submission" date="2020-06" db="EMBL/GenBank/DDBJ databases">
        <title>Helianthus annuus Genome sequencing and assembly Release 2.</title>
        <authorList>
            <person name="Gouzy J."/>
            <person name="Langlade N."/>
            <person name="Munos S."/>
        </authorList>
    </citation>
    <scope>NUCLEOTIDE SEQUENCE</scope>
    <source>
        <tissue evidence="1">Leaves</tissue>
    </source>
</reference>
<proteinExistence type="predicted"/>
<dbReference type="InParanoid" id="A0A251U686"/>
<reference evidence="1 3" key="1">
    <citation type="journal article" date="2017" name="Nature">
        <title>The sunflower genome provides insights into oil metabolism, flowering and Asterid evolution.</title>
        <authorList>
            <person name="Badouin H."/>
            <person name="Gouzy J."/>
            <person name="Grassa C.J."/>
            <person name="Murat F."/>
            <person name="Staton S.E."/>
            <person name="Cottret L."/>
            <person name="Lelandais-Briere C."/>
            <person name="Owens G.L."/>
            <person name="Carrere S."/>
            <person name="Mayjonade B."/>
            <person name="Legrand L."/>
            <person name="Gill N."/>
            <person name="Kane N.C."/>
            <person name="Bowers J.E."/>
            <person name="Hubner S."/>
            <person name="Bellec A."/>
            <person name="Berard A."/>
            <person name="Berges H."/>
            <person name="Blanchet N."/>
            <person name="Boniface M.C."/>
            <person name="Brunel D."/>
            <person name="Catrice O."/>
            <person name="Chaidir N."/>
            <person name="Claudel C."/>
            <person name="Donnadieu C."/>
            <person name="Faraut T."/>
            <person name="Fievet G."/>
            <person name="Helmstetter N."/>
            <person name="King M."/>
            <person name="Knapp S.J."/>
            <person name="Lai Z."/>
            <person name="Le Paslier M.C."/>
            <person name="Lippi Y."/>
            <person name="Lorenzon L."/>
            <person name="Mandel J.R."/>
            <person name="Marage G."/>
            <person name="Marchand G."/>
            <person name="Marquand E."/>
            <person name="Bret-Mestries E."/>
            <person name="Morien E."/>
            <person name="Nambeesan S."/>
            <person name="Nguyen T."/>
            <person name="Pegot-Espagnet P."/>
            <person name="Pouilly N."/>
            <person name="Raftis F."/>
            <person name="Sallet E."/>
            <person name="Schiex T."/>
            <person name="Thomas J."/>
            <person name="Vandecasteele C."/>
            <person name="Vares D."/>
            <person name="Vear F."/>
            <person name="Vautrin S."/>
            <person name="Crespi M."/>
            <person name="Mangin B."/>
            <person name="Burke J.M."/>
            <person name="Salse J."/>
            <person name="Munos S."/>
            <person name="Vincourt P."/>
            <person name="Rieseberg L.H."/>
            <person name="Langlade N.B."/>
        </authorList>
    </citation>
    <scope>NUCLEOTIDE SEQUENCE [LARGE SCALE GENOMIC DNA]</scope>
    <source>
        <strain evidence="3">cv. SF193</strain>
        <tissue evidence="1">Leaves</tissue>
    </source>
</reference>